<dbReference type="Proteomes" id="UP000251241">
    <property type="component" value="Unassembled WGS sequence"/>
</dbReference>
<dbReference type="Gene3D" id="2.60.40.1120">
    <property type="entry name" value="Carboxypeptidase-like, regulatory domain"/>
    <property type="match status" value="1"/>
</dbReference>
<dbReference type="RefSeq" id="WP_112374349.1">
    <property type="nucleotide sequence ID" value="NZ_UAUU01000006.1"/>
</dbReference>
<dbReference type="SUPFAM" id="SSF49464">
    <property type="entry name" value="Carboxypeptidase regulatory domain-like"/>
    <property type="match status" value="1"/>
</dbReference>
<protein>
    <submittedName>
        <fullName evidence="1">TonB-linked outer membrane protein, SusC/RagA family</fullName>
    </submittedName>
</protein>
<proteinExistence type="predicted"/>
<dbReference type="AlphaFoldDB" id="A0A2X2JD86"/>
<dbReference type="EMBL" id="UAUU01000006">
    <property type="protein sequence ID" value="SPZ85115.1"/>
    <property type="molecule type" value="Genomic_DNA"/>
</dbReference>
<reference evidence="1 2" key="1">
    <citation type="submission" date="2018-06" db="EMBL/GenBank/DDBJ databases">
        <authorList>
            <consortium name="Pathogen Informatics"/>
            <person name="Doyle S."/>
        </authorList>
    </citation>
    <scope>NUCLEOTIDE SEQUENCE [LARGE SCALE GENOMIC DNA]</scope>
    <source>
        <strain evidence="1 2">NCTC11343</strain>
    </source>
</reference>
<dbReference type="InterPro" id="IPR008969">
    <property type="entry name" value="CarboxyPept-like_regulatory"/>
</dbReference>
<evidence type="ECO:0000313" key="2">
    <source>
        <dbReference type="Proteomes" id="UP000251241"/>
    </source>
</evidence>
<accession>A0A2X2JD86</accession>
<organism evidence="1 2">
    <name type="scientific">Sphingobacterium multivorum</name>
    <dbReference type="NCBI Taxonomy" id="28454"/>
    <lineage>
        <taxon>Bacteria</taxon>
        <taxon>Pseudomonadati</taxon>
        <taxon>Bacteroidota</taxon>
        <taxon>Sphingobacteriia</taxon>
        <taxon>Sphingobacteriales</taxon>
        <taxon>Sphingobacteriaceae</taxon>
        <taxon>Sphingobacterium</taxon>
    </lineage>
</organism>
<sequence>MTVKGFIVDYNNRPLQGATIRVKGVPKGTVTDQHGHFEINGVSLNSFLDITMVGFAPLTIAAKSDLGYDYLKSLG</sequence>
<gene>
    <name evidence="1" type="ORF">NCTC11343_01672</name>
</gene>
<evidence type="ECO:0000313" key="1">
    <source>
        <dbReference type="EMBL" id="SPZ85115.1"/>
    </source>
</evidence>
<dbReference type="Pfam" id="PF13715">
    <property type="entry name" value="CarbopepD_reg_2"/>
    <property type="match status" value="1"/>
</dbReference>
<name>A0A2X2JD86_SPHMU</name>